<evidence type="ECO:0000313" key="3">
    <source>
        <dbReference type="Proteomes" id="UP000605201"/>
    </source>
</evidence>
<keyword evidence="1" id="KW-0732">Signal</keyword>
<comment type="caution">
    <text evidence="2">The sequence shown here is derived from an EMBL/GenBank/DDBJ whole genome shotgun (WGS) entry which is preliminary data.</text>
</comment>
<protein>
    <recommendedName>
        <fullName evidence="4">Periplasmic heavy metal sensor</fullName>
    </recommendedName>
</protein>
<dbReference type="Proteomes" id="UP000605201">
    <property type="component" value="Unassembled WGS sequence"/>
</dbReference>
<feature type="chain" id="PRO_5035160082" description="Periplasmic heavy metal sensor" evidence="1">
    <location>
        <begin position="22"/>
        <end position="116"/>
    </location>
</feature>
<evidence type="ECO:0008006" key="4">
    <source>
        <dbReference type="Google" id="ProtNLM"/>
    </source>
</evidence>
<name>A0A8J6TT86_9BACT</name>
<accession>A0A8J6TT86</accession>
<feature type="signal peptide" evidence="1">
    <location>
        <begin position="1"/>
        <end position="21"/>
    </location>
</feature>
<dbReference type="EMBL" id="JACNIG010000271">
    <property type="protein sequence ID" value="MBC8433115.1"/>
    <property type="molecule type" value="Genomic_DNA"/>
</dbReference>
<dbReference type="AlphaFoldDB" id="A0A8J6TT86"/>
<evidence type="ECO:0000313" key="2">
    <source>
        <dbReference type="EMBL" id="MBC8433115.1"/>
    </source>
</evidence>
<sequence length="116" mass="13249">MLCLSLWFVLPNALAAKQVPAAGNQHENSLEIDPGSIDLKIKEIKKRLTQSLAGESEQTARQLGVTLFQLQERTAKLRDLETIYQRLMTALNKKIILEKWVRQHLHFDEADLKKTA</sequence>
<reference evidence="2 3" key="1">
    <citation type="submission" date="2020-08" db="EMBL/GenBank/DDBJ databases">
        <title>Bridging the membrane lipid divide: bacteria of the FCB group superphylum have the potential to synthesize archaeal ether lipids.</title>
        <authorList>
            <person name="Villanueva L."/>
            <person name="Von Meijenfeldt F.A.B."/>
            <person name="Westbye A.B."/>
            <person name="Yadav S."/>
            <person name="Hopmans E.C."/>
            <person name="Dutilh B.E."/>
            <person name="Sinninghe Damste J.S."/>
        </authorList>
    </citation>
    <scope>NUCLEOTIDE SEQUENCE [LARGE SCALE GENOMIC DNA]</scope>
    <source>
        <strain evidence="2">NIOZ-UU17</strain>
    </source>
</reference>
<organism evidence="2 3">
    <name type="scientific">Candidatus Desulfatibia vada</name>
    <dbReference type="NCBI Taxonomy" id="2841696"/>
    <lineage>
        <taxon>Bacteria</taxon>
        <taxon>Pseudomonadati</taxon>
        <taxon>Thermodesulfobacteriota</taxon>
        <taxon>Desulfobacteria</taxon>
        <taxon>Desulfobacterales</taxon>
        <taxon>Desulfobacterales incertae sedis</taxon>
        <taxon>Candidatus Desulfatibia</taxon>
    </lineage>
</organism>
<evidence type="ECO:0000256" key="1">
    <source>
        <dbReference type="SAM" id="SignalP"/>
    </source>
</evidence>
<gene>
    <name evidence="2" type="ORF">H8D96_14500</name>
</gene>
<proteinExistence type="predicted"/>